<evidence type="ECO:0000313" key="6">
    <source>
        <dbReference type="EMBL" id="MFC4249626.1"/>
    </source>
</evidence>
<keyword evidence="4" id="KW-0175">Coiled coil</keyword>
<dbReference type="SUPFAM" id="SSF116734">
    <property type="entry name" value="DNA methylase specificity domain"/>
    <property type="match status" value="2"/>
</dbReference>
<dbReference type="GO" id="GO:0009307">
    <property type="term" value="P:DNA restriction-modification system"/>
    <property type="evidence" value="ECO:0007669"/>
    <property type="project" value="UniProtKB-KW"/>
</dbReference>
<evidence type="ECO:0000256" key="1">
    <source>
        <dbReference type="ARBA" id="ARBA00010923"/>
    </source>
</evidence>
<keyword evidence="6" id="KW-0255">Endonuclease</keyword>
<feature type="coiled-coil region" evidence="4">
    <location>
        <begin position="167"/>
        <end position="194"/>
    </location>
</feature>
<evidence type="ECO:0000313" key="7">
    <source>
        <dbReference type="Proteomes" id="UP001595821"/>
    </source>
</evidence>
<feature type="domain" description="Type I restriction modification DNA specificity" evidence="5">
    <location>
        <begin position="213"/>
        <end position="393"/>
    </location>
</feature>
<dbReference type="PANTHER" id="PTHR30408:SF12">
    <property type="entry name" value="TYPE I RESTRICTION ENZYME MJAVIII SPECIFICITY SUBUNIT"/>
    <property type="match status" value="1"/>
</dbReference>
<dbReference type="CDD" id="cd17246">
    <property type="entry name" value="RMtype1_S_SonII-TRD2-CR2_like"/>
    <property type="match status" value="1"/>
</dbReference>
<sequence>MNDEATLDEFVDGDVSNSEEWIVRSLGELAEYQNGNAFSKSEWGDEGYPIIRIQNLTGEQDEFNYFDGDLERRYEVEAGDTLLSWSATIDVFQWSGPKAALNQHIFRVDTSGDVNDTFYRFKLEHLLPRLIALSHGSTMQHVRKADLVNVDANIPPLPEQRKIATVLQTVDRAIEKTEKLIEQKKRLRDAVAQESLVLETNSYTRPTEWGRIPESWEEKTLEEVCRLITDGTHMPPERTETGIPLIGVDEIDGIQLDFSGDLSYISEEDYQEMSESNKPNEGDVLVAVVGATIGKSAIVTRQKQFAIQRSLGLLRTNESVLPRFLHTVVQSPNFKRQLDTRSRATAQAGVYLEELKRVRIPVPPIEVQEDIADRVDEITYSIRNENEYLSSLKRLKQGLMQDLLSGEVRTTDTNIEVPEEITQHG</sequence>
<dbReference type="PANTHER" id="PTHR30408">
    <property type="entry name" value="TYPE-1 RESTRICTION ENZYME ECOKI SPECIFICITY PROTEIN"/>
    <property type="match status" value="1"/>
</dbReference>
<dbReference type="RefSeq" id="WP_246973216.1">
    <property type="nucleotide sequence ID" value="NZ_CP095397.1"/>
</dbReference>
<keyword evidence="3" id="KW-0238">DNA-binding</keyword>
<dbReference type="Pfam" id="PF01420">
    <property type="entry name" value="Methylase_S"/>
    <property type="match status" value="2"/>
</dbReference>
<keyword evidence="2" id="KW-0680">Restriction system</keyword>
<dbReference type="Proteomes" id="UP001595821">
    <property type="component" value="Unassembled WGS sequence"/>
</dbReference>
<organism evidence="6 7">
    <name type="scientific">Natribaculum luteum</name>
    <dbReference type="NCBI Taxonomy" id="1586232"/>
    <lineage>
        <taxon>Archaea</taxon>
        <taxon>Methanobacteriati</taxon>
        <taxon>Methanobacteriota</taxon>
        <taxon>Stenosarchaea group</taxon>
        <taxon>Halobacteria</taxon>
        <taxon>Halobacteriales</taxon>
        <taxon>Natrialbaceae</taxon>
        <taxon>Natribaculum</taxon>
    </lineage>
</organism>
<dbReference type="CDD" id="cd17254">
    <property type="entry name" value="RMtype1_S_FclI-TRD1-CR1_like"/>
    <property type="match status" value="1"/>
</dbReference>
<reference evidence="6 7" key="1">
    <citation type="journal article" date="2014" name="Int. J. Syst. Evol. Microbiol.">
        <title>Complete genome sequence of Corynebacterium casei LMG S-19264T (=DSM 44701T), isolated from a smear-ripened cheese.</title>
        <authorList>
            <consortium name="US DOE Joint Genome Institute (JGI-PGF)"/>
            <person name="Walter F."/>
            <person name="Albersmeier A."/>
            <person name="Kalinowski J."/>
            <person name="Ruckert C."/>
        </authorList>
    </citation>
    <scope>NUCLEOTIDE SEQUENCE [LARGE SCALE GENOMIC DNA]</scope>
    <source>
        <strain evidence="6 7">IBRC-M 10912</strain>
    </source>
</reference>
<dbReference type="Gene3D" id="3.90.220.20">
    <property type="entry name" value="DNA methylase specificity domains"/>
    <property type="match status" value="2"/>
</dbReference>
<evidence type="ECO:0000256" key="4">
    <source>
        <dbReference type="SAM" id="Coils"/>
    </source>
</evidence>
<protein>
    <submittedName>
        <fullName evidence="6">Restriction endonuclease subunit S</fullName>
        <ecNumber evidence="6">3.1.21.-</ecNumber>
    </submittedName>
</protein>
<keyword evidence="6" id="KW-0540">Nuclease</keyword>
<dbReference type="GO" id="GO:0004519">
    <property type="term" value="F:endonuclease activity"/>
    <property type="evidence" value="ECO:0007669"/>
    <property type="project" value="UniProtKB-KW"/>
</dbReference>
<comment type="caution">
    <text evidence="6">The sequence shown here is derived from an EMBL/GenBank/DDBJ whole genome shotgun (WGS) entry which is preliminary data.</text>
</comment>
<dbReference type="AlphaFoldDB" id="A0ABD5P602"/>
<dbReference type="InterPro" id="IPR000055">
    <property type="entry name" value="Restrct_endonuc_typeI_TRD"/>
</dbReference>
<evidence type="ECO:0000259" key="5">
    <source>
        <dbReference type="Pfam" id="PF01420"/>
    </source>
</evidence>
<dbReference type="EC" id="3.1.21.-" evidence="6"/>
<comment type="similarity">
    <text evidence="1">Belongs to the type-I restriction system S methylase family.</text>
</comment>
<dbReference type="InterPro" id="IPR044946">
    <property type="entry name" value="Restrct_endonuc_typeI_TRD_sf"/>
</dbReference>
<dbReference type="EMBL" id="JBHSDJ010000133">
    <property type="protein sequence ID" value="MFC4249626.1"/>
    <property type="molecule type" value="Genomic_DNA"/>
</dbReference>
<evidence type="ECO:0000256" key="3">
    <source>
        <dbReference type="ARBA" id="ARBA00023125"/>
    </source>
</evidence>
<accession>A0ABD5P602</accession>
<gene>
    <name evidence="6" type="ORF">ACFOZ7_22285</name>
</gene>
<evidence type="ECO:0000256" key="2">
    <source>
        <dbReference type="ARBA" id="ARBA00022747"/>
    </source>
</evidence>
<dbReference type="GO" id="GO:0016787">
    <property type="term" value="F:hydrolase activity"/>
    <property type="evidence" value="ECO:0007669"/>
    <property type="project" value="UniProtKB-KW"/>
</dbReference>
<dbReference type="GeneID" id="71853381"/>
<name>A0ABD5P602_9EURY</name>
<proteinExistence type="inferred from homology"/>
<dbReference type="GO" id="GO:0003677">
    <property type="term" value="F:DNA binding"/>
    <property type="evidence" value="ECO:0007669"/>
    <property type="project" value="UniProtKB-KW"/>
</dbReference>
<keyword evidence="6" id="KW-0378">Hydrolase</keyword>
<dbReference type="InterPro" id="IPR052021">
    <property type="entry name" value="Type-I_RS_S_subunit"/>
</dbReference>
<feature type="domain" description="Type I restriction modification DNA specificity" evidence="5">
    <location>
        <begin position="19"/>
        <end position="179"/>
    </location>
</feature>
<dbReference type="Gene3D" id="1.10.287.1120">
    <property type="entry name" value="Bipartite methylase S protein"/>
    <property type="match status" value="1"/>
</dbReference>